<comment type="caution">
    <text evidence="1">The sequence shown here is derived from an EMBL/GenBank/DDBJ whole genome shotgun (WGS) entry which is preliminary data.</text>
</comment>
<dbReference type="EMBL" id="NRPP01000017">
    <property type="protein sequence ID" value="TFJ24918.1"/>
    <property type="molecule type" value="Genomic_DNA"/>
</dbReference>
<accession>A0A2R8A013</accession>
<sequence>MIISRTFKIALLPLKSSTLKKAKKTLNSMTRIDIPIMDEILKAESKERVNQANFKETSLLN</sequence>
<organism evidence="1 2">
    <name type="scientific">Carnobacterium divergens</name>
    <name type="common">Lactobacillus divergens</name>
    <dbReference type="NCBI Taxonomy" id="2748"/>
    <lineage>
        <taxon>Bacteria</taxon>
        <taxon>Bacillati</taxon>
        <taxon>Bacillota</taxon>
        <taxon>Bacilli</taxon>
        <taxon>Lactobacillales</taxon>
        <taxon>Carnobacteriaceae</taxon>
        <taxon>Carnobacterium</taxon>
    </lineage>
</organism>
<gene>
    <name evidence="1" type="ORF">CKN69_09830</name>
</gene>
<name>A0A2R8A013_CARDV</name>
<protein>
    <submittedName>
        <fullName evidence="1">Uncharacterized protein</fullName>
    </submittedName>
</protein>
<evidence type="ECO:0000313" key="1">
    <source>
        <dbReference type="EMBL" id="TFJ24918.1"/>
    </source>
</evidence>
<dbReference type="STRING" id="2748.CDIV41_320395"/>
<dbReference type="Proteomes" id="UP000297938">
    <property type="component" value="Unassembled WGS sequence"/>
</dbReference>
<reference evidence="1 2" key="1">
    <citation type="journal article" date="2018" name="Int. J. Food Microbiol.">
        <title>Growth of Carnobacterium spp. isolated from chilled vacuum-packaged meat under relevant acidic conditions.</title>
        <authorList>
            <person name="Zhang P."/>
            <person name="Badoni M."/>
            <person name="Ganzle M."/>
            <person name="Yang X."/>
        </authorList>
    </citation>
    <scope>NUCLEOTIDE SEQUENCE [LARGE SCALE GENOMIC DNA]</scope>
    <source>
        <strain evidence="1 2">B2</strain>
    </source>
</reference>
<evidence type="ECO:0000313" key="2">
    <source>
        <dbReference type="Proteomes" id="UP000297938"/>
    </source>
</evidence>
<proteinExistence type="predicted"/>
<dbReference type="AlphaFoldDB" id="A0A2R8A013"/>